<sequence>MMDKESADWIHTTSIYEVNLRQYTPEGTFNAFAAALPRLKDMGVQTLWFMPVTPIAKEKRKGSLGSYYACSDYTAVNPEFGTLQDFKQLVKQAHEMGFKVIIDWVANHTGWDHVWTKQHPDYYLHNSDGSFHAASGMDDIIELDYKNPALRKAMIEAMKFWVQQADIDGFRCDLASWVELSFWQEARPQLDALKPLFWLGEFDELENPGYGKVFQASYSWKWMHKTEDFFKQKQPLSELYDLLLQYNAIGDSSMRAWFTSNHDENSWNGTEYEKYGPLAQPLAVFSCTWNGVPLIYSGQELPLKDKRLQFFDKDPIPWPSKNIGEESGLELHGFYKVLLHLHSGNPALRGGDPAVVTYRLTTTADDKIFAYLRKKDHYEVLVILNFSNTGPLKFEITDAHLSGRFVNAFSGLAGDFAAGKSMEIPSHGYGVYVKE</sequence>
<name>A0A1A9IAW2_9BACT</name>
<dbReference type="InterPro" id="IPR006047">
    <property type="entry name" value="GH13_cat_dom"/>
</dbReference>
<dbReference type="Gene3D" id="3.20.20.80">
    <property type="entry name" value="Glycosidases"/>
    <property type="match status" value="1"/>
</dbReference>
<accession>A0A1A9IAW2</accession>
<dbReference type="KEGG" id="nia:A8C56_04645"/>
<dbReference type="SMART" id="SM00642">
    <property type="entry name" value="Aamy"/>
    <property type="match status" value="1"/>
</dbReference>
<dbReference type="InterPro" id="IPR013780">
    <property type="entry name" value="Glyco_hydro_b"/>
</dbReference>
<dbReference type="PANTHER" id="PTHR47786:SF2">
    <property type="entry name" value="GLYCOSYL HYDROLASE FAMILY 13 CATALYTIC DOMAIN-CONTAINING PROTEIN"/>
    <property type="match status" value="1"/>
</dbReference>
<dbReference type="GO" id="GO:0005975">
    <property type="term" value="P:carbohydrate metabolic process"/>
    <property type="evidence" value="ECO:0007669"/>
    <property type="project" value="InterPro"/>
</dbReference>
<dbReference type="AlphaFoldDB" id="A0A1A9IAW2"/>
<dbReference type="SUPFAM" id="SSF51011">
    <property type="entry name" value="Glycosyl hydrolase domain"/>
    <property type="match status" value="1"/>
</dbReference>
<dbReference type="SUPFAM" id="SSF51445">
    <property type="entry name" value="(Trans)glycosidases"/>
    <property type="match status" value="1"/>
</dbReference>
<dbReference type="Gene3D" id="2.60.40.1180">
    <property type="entry name" value="Golgi alpha-mannosidase II"/>
    <property type="match status" value="1"/>
</dbReference>
<keyword evidence="3" id="KW-1185">Reference proteome</keyword>
<evidence type="ECO:0000313" key="2">
    <source>
        <dbReference type="EMBL" id="ANH83704.1"/>
    </source>
</evidence>
<dbReference type="InterPro" id="IPR017853">
    <property type="entry name" value="GH"/>
</dbReference>
<dbReference type="Proteomes" id="UP000077667">
    <property type="component" value="Chromosome"/>
</dbReference>
<proteinExistence type="predicted"/>
<dbReference type="EMBL" id="CP015772">
    <property type="protein sequence ID" value="ANH83704.1"/>
    <property type="molecule type" value="Genomic_DNA"/>
</dbReference>
<gene>
    <name evidence="2" type="ORF">A8C56_04645</name>
</gene>
<protein>
    <submittedName>
        <fullName evidence="2">1,4-alpha-glucan branching protein</fullName>
    </submittedName>
</protein>
<dbReference type="Pfam" id="PF00128">
    <property type="entry name" value="Alpha-amylase"/>
    <property type="match status" value="2"/>
</dbReference>
<feature type="domain" description="Glycosyl hydrolase family 13 catalytic" evidence="1">
    <location>
        <begin position="26"/>
        <end position="342"/>
    </location>
</feature>
<evidence type="ECO:0000313" key="3">
    <source>
        <dbReference type="Proteomes" id="UP000077667"/>
    </source>
</evidence>
<dbReference type="STRING" id="1176587.A8C56_04645"/>
<organism evidence="2 3">
    <name type="scientific">Niabella ginsenosidivorans</name>
    <dbReference type="NCBI Taxonomy" id="1176587"/>
    <lineage>
        <taxon>Bacteria</taxon>
        <taxon>Pseudomonadati</taxon>
        <taxon>Bacteroidota</taxon>
        <taxon>Chitinophagia</taxon>
        <taxon>Chitinophagales</taxon>
        <taxon>Chitinophagaceae</taxon>
        <taxon>Niabella</taxon>
    </lineage>
</organism>
<reference evidence="2 3" key="1">
    <citation type="submission" date="2016-05" db="EMBL/GenBank/DDBJ databases">
        <title>Niabella ginsenosidivorans BS26 whole genome sequencing.</title>
        <authorList>
            <person name="Im W.T."/>
            <person name="Siddiqi M.Z."/>
        </authorList>
    </citation>
    <scope>NUCLEOTIDE SEQUENCE [LARGE SCALE GENOMIC DNA]</scope>
    <source>
        <strain evidence="2 3">BS26</strain>
    </source>
</reference>
<dbReference type="PANTHER" id="PTHR47786">
    <property type="entry name" value="ALPHA-1,4-GLUCAN:MALTOSE-1-PHOSPHATE MALTOSYLTRANSFERASE"/>
    <property type="match status" value="1"/>
</dbReference>
<dbReference type="CDD" id="cd11313">
    <property type="entry name" value="AmyAc_arch_bac_AmyA"/>
    <property type="match status" value="1"/>
</dbReference>
<evidence type="ECO:0000259" key="1">
    <source>
        <dbReference type="SMART" id="SM00642"/>
    </source>
</evidence>